<accession>A0A158M406</accession>
<dbReference type="InterPro" id="IPR013974">
    <property type="entry name" value="SAF"/>
</dbReference>
<dbReference type="AlphaFoldDB" id="A0A158M406"/>
<evidence type="ECO:0000313" key="3">
    <source>
        <dbReference type="Proteomes" id="UP000026682"/>
    </source>
</evidence>
<dbReference type="InterPro" id="IPR031571">
    <property type="entry name" value="RcpC_dom"/>
</dbReference>
<dbReference type="SUPFAM" id="SSF51269">
    <property type="entry name" value="AFP III-like domain"/>
    <property type="match status" value="1"/>
</dbReference>
<evidence type="ECO:0000313" key="2">
    <source>
        <dbReference type="EMBL" id="KAK90423.1"/>
    </source>
</evidence>
<dbReference type="PATRIC" id="fig|1331206.3.peg.2163"/>
<dbReference type="NCBIfam" id="TIGR03177">
    <property type="entry name" value="pilus_cpaB"/>
    <property type="match status" value="1"/>
</dbReference>
<dbReference type="InterPro" id="IPR036732">
    <property type="entry name" value="AFP_Neu5c_C_sf"/>
</dbReference>
<protein>
    <submittedName>
        <fullName evidence="2">Flp pilus assembly protein CpaB</fullName>
    </submittedName>
</protein>
<dbReference type="Pfam" id="PF08666">
    <property type="entry name" value="SAF"/>
    <property type="match status" value="1"/>
</dbReference>
<dbReference type="Pfam" id="PF16976">
    <property type="entry name" value="RcpC"/>
    <property type="match status" value="1"/>
</dbReference>
<dbReference type="STRING" id="35814.BBB42_08170"/>
<gene>
    <name evidence="2" type="primary">cpaB</name>
    <name evidence="2" type="ORF">L497_0963</name>
</gene>
<dbReference type="Proteomes" id="UP000026682">
    <property type="component" value="Unassembled WGS sequence"/>
</dbReference>
<evidence type="ECO:0000259" key="1">
    <source>
        <dbReference type="PROSITE" id="PS50844"/>
    </source>
</evidence>
<dbReference type="CDD" id="cd11614">
    <property type="entry name" value="SAF_CpaB_FlgA_like"/>
    <property type="match status" value="1"/>
</dbReference>
<comment type="caution">
    <text evidence="2">The sequence shown here is derived from an EMBL/GenBank/DDBJ whole genome shotgun (WGS) entry which is preliminary data.</text>
</comment>
<dbReference type="InterPro" id="IPR017592">
    <property type="entry name" value="Pilus_assmbl_Flp-typ_CpaB"/>
</dbReference>
<dbReference type="EMBL" id="JFZZ01000074">
    <property type="protein sequence ID" value="KAK90423.1"/>
    <property type="molecule type" value="Genomic_DNA"/>
</dbReference>
<dbReference type="InterPro" id="IPR006190">
    <property type="entry name" value="SAF_AFP_Neu5Ac"/>
</dbReference>
<proteinExistence type="predicted"/>
<reference evidence="2 3" key="1">
    <citation type="submission" date="2014-03" db="EMBL/GenBank/DDBJ databases">
        <title>Genome sequence of Bordetella holmseii.</title>
        <authorList>
            <person name="Harvill E."/>
            <person name="Goodfield L.L."/>
            <person name="Ivanov Y."/>
            <person name="Meyer J.A."/>
            <person name="Newth C."/>
            <person name="Cassiday P."/>
            <person name="Tondella M.L."/>
            <person name="Liao P."/>
            <person name="Zimmerman J."/>
            <person name="Meert K."/>
            <person name="Wessel D."/>
            <person name="Berger J."/>
            <person name="Dean J.M."/>
            <person name="Holubkov R."/>
            <person name="Burr J."/>
            <person name="Liu T."/>
            <person name="Brinkac L.M."/>
            <person name="Sanka R."/>
            <person name="Kim M."/>
            <person name="Losada L."/>
        </authorList>
    </citation>
    <scope>NUCLEOTIDE SEQUENCE [LARGE SCALE GENOMIC DNA]</scope>
    <source>
        <strain evidence="2 3">CDC-H585-BH</strain>
    </source>
</reference>
<name>A0A158M406_9BORD</name>
<organism evidence="2 3">
    <name type="scientific">Bordetella holmesii CDC-H585-BH</name>
    <dbReference type="NCBI Taxonomy" id="1331206"/>
    <lineage>
        <taxon>Bacteria</taxon>
        <taxon>Pseudomonadati</taxon>
        <taxon>Pseudomonadota</taxon>
        <taxon>Betaproteobacteria</taxon>
        <taxon>Burkholderiales</taxon>
        <taxon>Alcaligenaceae</taxon>
        <taxon>Bordetella</taxon>
    </lineage>
</organism>
<sequence>MAILDWPAVLFWYVMTTESSQTRAAGGFPWRLIGRYQSLMWSGRGVWVLAVICGAGAAWAVQAHIESKERDLQRRNQVPTVARVVAWADLPAGHVLQVEDLAQRDIPTAWASVQSLGPDDLEDVIGSRLRIAVPAGQPILRADLEDEQPATSARLAAGKRALTLPLRELAEAPPDMREGDHLDIYVSLTHDDKRLTLPLLQNSRVLAAPGLQGGQVVLEVSSADAVRIIAARQVGALTLALRAPEDMTAPALPAGELSDILGLQRQANGAIPVLYGDGHQNLPILMPEGP</sequence>
<dbReference type="SMART" id="SM00858">
    <property type="entry name" value="SAF"/>
    <property type="match status" value="1"/>
</dbReference>
<dbReference type="PROSITE" id="PS50844">
    <property type="entry name" value="AFP_LIKE"/>
    <property type="match status" value="1"/>
</dbReference>
<feature type="domain" description="AFP-like" evidence="1">
    <location>
        <begin position="83"/>
        <end position="147"/>
    </location>
</feature>